<accession>A0A495K2K3</accession>
<keyword evidence="1" id="KW-0472">Membrane</keyword>
<organism evidence="2 3">
    <name type="scientific">Williamsia marianensis</name>
    <dbReference type="NCBI Taxonomy" id="85044"/>
    <lineage>
        <taxon>Bacteria</taxon>
        <taxon>Bacillati</taxon>
        <taxon>Actinomycetota</taxon>
        <taxon>Actinomycetes</taxon>
        <taxon>Mycobacteriales</taxon>
        <taxon>Nocardiaceae</taxon>
        <taxon>Williamsia</taxon>
    </lineage>
</organism>
<dbReference type="Pfam" id="PF04186">
    <property type="entry name" value="FxsA"/>
    <property type="match status" value="1"/>
</dbReference>
<gene>
    <name evidence="2" type="ORF">DFJ75_2297</name>
</gene>
<dbReference type="InterPro" id="IPR007313">
    <property type="entry name" value="FxsA"/>
</dbReference>
<feature type="transmembrane region" description="Helical" evidence="1">
    <location>
        <begin position="12"/>
        <end position="32"/>
    </location>
</feature>
<keyword evidence="1" id="KW-0812">Transmembrane</keyword>
<dbReference type="Proteomes" id="UP000274762">
    <property type="component" value="Unassembled WGS sequence"/>
</dbReference>
<dbReference type="AlphaFoldDB" id="A0A495K2K3"/>
<dbReference type="PANTHER" id="PTHR35335:SF1">
    <property type="entry name" value="UPF0716 PROTEIN FXSA"/>
    <property type="match status" value="1"/>
</dbReference>
<proteinExistence type="predicted"/>
<protein>
    <submittedName>
        <fullName evidence="2">UPF0716 protein FxsA</fullName>
    </submittedName>
</protein>
<comment type="caution">
    <text evidence="2">The sequence shown here is derived from an EMBL/GenBank/DDBJ whole genome shotgun (WGS) entry which is preliminary data.</text>
</comment>
<dbReference type="GO" id="GO:0016020">
    <property type="term" value="C:membrane"/>
    <property type="evidence" value="ECO:0007669"/>
    <property type="project" value="InterPro"/>
</dbReference>
<feature type="transmembrane region" description="Helical" evidence="1">
    <location>
        <begin position="37"/>
        <end position="53"/>
    </location>
</feature>
<reference evidence="2 3" key="1">
    <citation type="submission" date="2018-10" db="EMBL/GenBank/DDBJ databases">
        <title>Sequencing the genomes of 1000 actinobacteria strains.</title>
        <authorList>
            <person name="Klenk H.-P."/>
        </authorList>
    </citation>
    <scope>NUCLEOTIDE SEQUENCE [LARGE SCALE GENOMIC DNA]</scope>
    <source>
        <strain evidence="2 3">DSM 44343</strain>
    </source>
</reference>
<evidence type="ECO:0000256" key="1">
    <source>
        <dbReference type="SAM" id="Phobius"/>
    </source>
</evidence>
<keyword evidence="1" id="KW-1133">Transmembrane helix</keyword>
<dbReference type="PANTHER" id="PTHR35335">
    <property type="entry name" value="UPF0716 PROTEIN FXSA"/>
    <property type="match status" value="1"/>
</dbReference>
<dbReference type="NCBIfam" id="NF008528">
    <property type="entry name" value="PRK11463.1-2"/>
    <property type="match status" value="1"/>
</dbReference>
<evidence type="ECO:0000313" key="2">
    <source>
        <dbReference type="EMBL" id="RKR95477.1"/>
    </source>
</evidence>
<dbReference type="EMBL" id="RBKV01000001">
    <property type="protein sequence ID" value="RKR95477.1"/>
    <property type="molecule type" value="Genomic_DNA"/>
</dbReference>
<name>A0A495K2K3_WILMA</name>
<evidence type="ECO:0000313" key="3">
    <source>
        <dbReference type="Proteomes" id="UP000274762"/>
    </source>
</evidence>
<sequence length="187" mass="19478">MPIVGTVDIMKFALFLLYVAIEIAAFVGLCYAIGFGWTLLLVVATVIGGFWLLRRQGAKTLANLRDAGRRAAGGSPVDPADSAAPVADTALLAAATILMIIPGLVSSAVGILLLLKPIRVLLRPMVIAVGTRKVVSAVEKNYARYGRGMAGVTVVDGQVIDTSGAGTTGTTGFDAAHPQLRKPYTEL</sequence>
<feature type="transmembrane region" description="Helical" evidence="1">
    <location>
        <begin position="90"/>
        <end position="115"/>
    </location>
</feature>